<organism evidence="2">
    <name type="scientific">marine metagenome</name>
    <dbReference type="NCBI Taxonomy" id="408172"/>
    <lineage>
        <taxon>unclassified sequences</taxon>
        <taxon>metagenomes</taxon>
        <taxon>ecological metagenomes</taxon>
    </lineage>
</organism>
<reference evidence="2" key="1">
    <citation type="submission" date="2018-05" db="EMBL/GenBank/DDBJ databases">
        <authorList>
            <person name="Lanie J.A."/>
            <person name="Ng W.-L."/>
            <person name="Kazmierczak K.M."/>
            <person name="Andrzejewski T.M."/>
            <person name="Davidsen T.M."/>
            <person name="Wayne K.J."/>
            <person name="Tettelin H."/>
            <person name="Glass J.I."/>
            <person name="Rusch D."/>
            <person name="Podicherti R."/>
            <person name="Tsui H.-C.T."/>
            <person name="Winkler M.E."/>
        </authorList>
    </citation>
    <scope>NUCLEOTIDE SEQUENCE</scope>
</reference>
<evidence type="ECO:0000313" key="2">
    <source>
        <dbReference type="EMBL" id="SVE23020.1"/>
    </source>
</evidence>
<name>A0A383BT46_9ZZZZ</name>
<dbReference type="PANTHER" id="PTHR43509">
    <property type="match status" value="1"/>
</dbReference>
<sequence length="144" mass="15711">MKSLIHRESHLEVGGIVLVDNSLSPHGGVLVDRVASPEEAARMIKGLPRLAVREQIARECVNIAYGFFSPLEGFMGQADVDSVVRNMTLANGYVWSIPIVMDVLNDELTSLGVGVGDSVLLTNQDQPLAVLEVDEIFSYDKELM</sequence>
<dbReference type="Gene3D" id="3.10.400.10">
    <property type="entry name" value="Sulfate adenylyltransferase"/>
    <property type="match status" value="1"/>
</dbReference>
<dbReference type="SUPFAM" id="SSF88697">
    <property type="entry name" value="PUA domain-like"/>
    <property type="match status" value="1"/>
</dbReference>
<accession>A0A383BT46</accession>
<dbReference type="PANTHER" id="PTHR43509:SF1">
    <property type="entry name" value="SULFATE ADENYLYLTRANSFERASE"/>
    <property type="match status" value="1"/>
</dbReference>
<feature type="domain" description="ATP-sulfurylase PUA-like" evidence="1">
    <location>
        <begin position="24"/>
        <end position="143"/>
    </location>
</feature>
<evidence type="ECO:0000259" key="1">
    <source>
        <dbReference type="Pfam" id="PF14306"/>
    </source>
</evidence>
<dbReference type="EMBL" id="UINC01202973">
    <property type="protein sequence ID" value="SVE23020.1"/>
    <property type="molecule type" value="Genomic_DNA"/>
</dbReference>
<dbReference type="InterPro" id="IPR025980">
    <property type="entry name" value="ATP-Sase_PUA-like_dom"/>
</dbReference>
<dbReference type="InterPro" id="IPR015947">
    <property type="entry name" value="PUA-like_sf"/>
</dbReference>
<feature type="non-terminal residue" evidence="2">
    <location>
        <position position="144"/>
    </location>
</feature>
<dbReference type="AlphaFoldDB" id="A0A383BT46"/>
<proteinExistence type="predicted"/>
<protein>
    <recommendedName>
        <fullName evidence="1">ATP-sulfurylase PUA-like domain-containing protein</fullName>
    </recommendedName>
</protein>
<dbReference type="Pfam" id="PF14306">
    <property type="entry name" value="PUA_2"/>
    <property type="match status" value="1"/>
</dbReference>
<gene>
    <name evidence="2" type="ORF">METZ01_LOCUS475874</name>
</gene>